<keyword evidence="4" id="KW-1185">Reference proteome</keyword>
<dbReference type="SUPFAM" id="SSF47819">
    <property type="entry name" value="HRDC-like"/>
    <property type="match status" value="1"/>
</dbReference>
<dbReference type="InterPro" id="IPR010997">
    <property type="entry name" value="HRDC-like_sf"/>
</dbReference>
<protein>
    <recommendedName>
        <fullName evidence="5">DNA-directed RNA polymerase III subunit RPC9</fullName>
    </recommendedName>
</protein>
<dbReference type="GO" id="GO:0030880">
    <property type="term" value="C:RNA polymerase complex"/>
    <property type="evidence" value="ECO:0007669"/>
    <property type="project" value="InterPro"/>
</dbReference>
<evidence type="ECO:0000313" key="3">
    <source>
        <dbReference type="EMBL" id="KRX40490.1"/>
    </source>
</evidence>
<dbReference type="Pfam" id="PF03874">
    <property type="entry name" value="RNA_pol_Rpb4"/>
    <property type="match status" value="1"/>
</dbReference>
<accession>A0A0V0TNA3</accession>
<comment type="subcellular location">
    <subcellularLocation>
        <location evidence="1">Nucleus</location>
    </subcellularLocation>
</comment>
<reference evidence="3 4" key="1">
    <citation type="submission" date="2015-01" db="EMBL/GenBank/DDBJ databases">
        <title>Evolution of Trichinella species and genotypes.</title>
        <authorList>
            <person name="Korhonen P.K."/>
            <person name="Edoardo P."/>
            <person name="Giuseppe L.R."/>
            <person name="Gasser R.B."/>
        </authorList>
    </citation>
    <scope>NUCLEOTIDE SEQUENCE [LARGE SCALE GENOMIC DNA]</scope>
    <source>
        <strain evidence="3">ISS417</strain>
    </source>
</reference>
<dbReference type="GO" id="GO:0005634">
    <property type="term" value="C:nucleus"/>
    <property type="evidence" value="ECO:0007669"/>
    <property type="project" value="UniProtKB-SubCell"/>
</dbReference>
<evidence type="ECO:0000313" key="4">
    <source>
        <dbReference type="Proteomes" id="UP000055048"/>
    </source>
</evidence>
<sequence length="179" mass="20869">MKCNERNGLRYFRRSDIVVLVTAVKQQRNSNCVDSMFESVSMCMFSRISHQWIAHELPRVMFHCLSSKNVTDKEVYELLKAYRSSGIPLGMEFRTDHCWFYFLTFPCGEKTMEEMGEAVKELKLLELTEVEIVQIINQRPTTIAETMPLFEDPDVREDSFYEKIMAIVAKYLGVTGLEI</sequence>
<dbReference type="Proteomes" id="UP000055048">
    <property type="component" value="Unassembled WGS sequence"/>
</dbReference>
<dbReference type="Gene3D" id="1.20.1250.40">
    <property type="match status" value="1"/>
</dbReference>
<dbReference type="GO" id="GO:0006352">
    <property type="term" value="P:DNA-templated transcription initiation"/>
    <property type="evidence" value="ECO:0007669"/>
    <property type="project" value="InterPro"/>
</dbReference>
<dbReference type="OrthoDB" id="1746530at2759"/>
<evidence type="ECO:0008006" key="5">
    <source>
        <dbReference type="Google" id="ProtNLM"/>
    </source>
</evidence>
<keyword evidence="2" id="KW-0539">Nucleus</keyword>
<organism evidence="3 4">
    <name type="scientific">Trichinella murrelli</name>
    <dbReference type="NCBI Taxonomy" id="144512"/>
    <lineage>
        <taxon>Eukaryota</taxon>
        <taxon>Metazoa</taxon>
        <taxon>Ecdysozoa</taxon>
        <taxon>Nematoda</taxon>
        <taxon>Enoplea</taxon>
        <taxon>Dorylaimia</taxon>
        <taxon>Trichinellida</taxon>
        <taxon>Trichinellidae</taxon>
        <taxon>Trichinella</taxon>
    </lineage>
</organism>
<dbReference type="GO" id="GO:0000166">
    <property type="term" value="F:nucleotide binding"/>
    <property type="evidence" value="ECO:0007669"/>
    <property type="project" value="InterPro"/>
</dbReference>
<dbReference type="AlphaFoldDB" id="A0A0V0TNA3"/>
<gene>
    <name evidence="3" type="ORF">T05_10971</name>
</gene>
<evidence type="ECO:0000256" key="2">
    <source>
        <dbReference type="ARBA" id="ARBA00023242"/>
    </source>
</evidence>
<proteinExistence type="predicted"/>
<dbReference type="InterPro" id="IPR005574">
    <property type="entry name" value="Rpb4/RPC9"/>
</dbReference>
<comment type="caution">
    <text evidence="3">The sequence shown here is derived from an EMBL/GenBank/DDBJ whole genome shotgun (WGS) entry which is preliminary data.</text>
</comment>
<name>A0A0V0TNA3_9BILA</name>
<dbReference type="EMBL" id="JYDJ01000198">
    <property type="protein sequence ID" value="KRX40490.1"/>
    <property type="molecule type" value="Genomic_DNA"/>
</dbReference>
<dbReference type="InterPro" id="IPR038324">
    <property type="entry name" value="Rpb4/RPC9_sf"/>
</dbReference>
<evidence type="ECO:0000256" key="1">
    <source>
        <dbReference type="ARBA" id="ARBA00004123"/>
    </source>
</evidence>